<dbReference type="Pfam" id="PF05685">
    <property type="entry name" value="Uma2"/>
    <property type="match status" value="1"/>
</dbReference>
<dbReference type="OrthoDB" id="276303at2"/>
<organism evidence="3 4">
    <name type="scientific">Tautonia plasticadhaerens</name>
    <dbReference type="NCBI Taxonomy" id="2527974"/>
    <lineage>
        <taxon>Bacteria</taxon>
        <taxon>Pseudomonadati</taxon>
        <taxon>Planctomycetota</taxon>
        <taxon>Planctomycetia</taxon>
        <taxon>Isosphaerales</taxon>
        <taxon>Isosphaeraceae</taxon>
        <taxon>Tautonia</taxon>
    </lineage>
</organism>
<sequence>MATATEIRPDLLTADPDGPIPADTSGPMTTEEMLELPEGEVHRELYLGALRERPMTTRNVPHSFLNARIGQLILNWVEAQPEPRGLVLGGEARVRIRKDPDTTVGIDLAYLSPELAAQTPEGAKYVDGPPTLAVEILSPSDTYGELSEKVRAYLDAGVPLVWVVDPSFRTIVVYRPDAHPRMLNVDDAIDDEPLLPGFRAEVARIFRR</sequence>
<protein>
    <recommendedName>
        <fullName evidence="2">Putative restriction endonuclease domain-containing protein</fullName>
    </recommendedName>
</protein>
<gene>
    <name evidence="3" type="ORF">ElP_10290</name>
</gene>
<dbReference type="EMBL" id="CP036426">
    <property type="protein sequence ID" value="QDV33187.1"/>
    <property type="molecule type" value="Genomic_DNA"/>
</dbReference>
<dbReference type="AlphaFoldDB" id="A0A518GX69"/>
<evidence type="ECO:0000256" key="1">
    <source>
        <dbReference type="SAM" id="MobiDB-lite"/>
    </source>
</evidence>
<dbReference type="CDD" id="cd06260">
    <property type="entry name" value="DUF820-like"/>
    <property type="match status" value="1"/>
</dbReference>
<dbReference type="SUPFAM" id="SSF52980">
    <property type="entry name" value="Restriction endonuclease-like"/>
    <property type="match status" value="1"/>
</dbReference>
<dbReference type="InterPro" id="IPR011335">
    <property type="entry name" value="Restrct_endonuc-II-like"/>
</dbReference>
<dbReference type="PANTHER" id="PTHR34107">
    <property type="entry name" value="SLL0198 PROTEIN-RELATED"/>
    <property type="match status" value="1"/>
</dbReference>
<dbReference type="Gene3D" id="3.90.1570.10">
    <property type="entry name" value="tt1808, chain A"/>
    <property type="match status" value="1"/>
</dbReference>
<dbReference type="InterPro" id="IPR012296">
    <property type="entry name" value="Nuclease_put_TT1808"/>
</dbReference>
<evidence type="ECO:0000313" key="4">
    <source>
        <dbReference type="Proteomes" id="UP000317835"/>
    </source>
</evidence>
<keyword evidence="4" id="KW-1185">Reference proteome</keyword>
<accession>A0A518GX69</accession>
<dbReference type="RefSeq" id="WP_145267589.1">
    <property type="nucleotide sequence ID" value="NZ_CP036426.1"/>
</dbReference>
<dbReference type="InterPro" id="IPR008538">
    <property type="entry name" value="Uma2"/>
</dbReference>
<feature type="domain" description="Putative restriction endonuclease" evidence="2">
    <location>
        <begin position="31"/>
        <end position="202"/>
    </location>
</feature>
<dbReference type="Proteomes" id="UP000317835">
    <property type="component" value="Chromosome"/>
</dbReference>
<evidence type="ECO:0000313" key="3">
    <source>
        <dbReference type="EMBL" id="QDV33187.1"/>
    </source>
</evidence>
<reference evidence="3 4" key="1">
    <citation type="submission" date="2019-02" db="EMBL/GenBank/DDBJ databases">
        <title>Deep-cultivation of Planctomycetes and their phenomic and genomic characterization uncovers novel biology.</title>
        <authorList>
            <person name="Wiegand S."/>
            <person name="Jogler M."/>
            <person name="Boedeker C."/>
            <person name="Pinto D."/>
            <person name="Vollmers J."/>
            <person name="Rivas-Marin E."/>
            <person name="Kohn T."/>
            <person name="Peeters S.H."/>
            <person name="Heuer A."/>
            <person name="Rast P."/>
            <person name="Oberbeckmann S."/>
            <person name="Bunk B."/>
            <person name="Jeske O."/>
            <person name="Meyerdierks A."/>
            <person name="Storesund J.E."/>
            <person name="Kallscheuer N."/>
            <person name="Luecker S."/>
            <person name="Lage O.M."/>
            <person name="Pohl T."/>
            <person name="Merkel B.J."/>
            <person name="Hornburger P."/>
            <person name="Mueller R.-W."/>
            <person name="Bruemmer F."/>
            <person name="Labrenz M."/>
            <person name="Spormann A.M."/>
            <person name="Op den Camp H."/>
            <person name="Overmann J."/>
            <person name="Amann R."/>
            <person name="Jetten M.S.M."/>
            <person name="Mascher T."/>
            <person name="Medema M.H."/>
            <person name="Devos D.P."/>
            <person name="Kaster A.-K."/>
            <person name="Ovreas L."/>
            <person name="Rohde M."/>
            <person name="Galperin M.Y."/>
            <person name="Jogler C."/>
        </authorList>
    </citation>
    <scope>NUCLEOTIDE SEQUENCE [LARGE SCALE GENOMIC DNA]</scope>
    <source>
        <strain evidence="3 4">ElP</strain>
    </source>
</reference>
<proteinExistence type="predicted"/>
<dbReference type="PANTHER" id="PTHR34107:SF1">
    <property type="entry name" value="SLL0198 PROTEIN"/>
    <property type="match status" value="1"/>
</dbReference>
<name>A0A518GX69_9BACT</name>
<evidence type="ECO:0000259" key="2">
    <source>
        <dbReference type="Pfam" id="PF05685"/>
    </source>
</evidence>
<dbReference type="KEGG" id="tpla:ElP_10290"/>
<feature type="region of interest" description="Disordered" evidence="1">
    <location>
        <begin position="1"/>
        <end position="22"/>
    </location>
</feature>